<accession>A0AAE6WRH0</accession>
<feature type="transmembrane region" description="Helical" evidence="7">
    <location>
        <begin position="83"/>
        <end position="101"/>
    </location>
</feature>
<keyword evidence="3" id="KW-1003">Cell membrane</keyword>
<dbReference type="EMBL" id="CP044463">
    <property type="protein sequence ID" value="QIC66015.1"/>
    <property type="molecule type" value="Genomic_DNA"/>
</dbReference>
<name>A0AAE6WRH0_9GAMM</name>
<dbReference type="InterPro" id="IPR051907">
    <property type="entry name" value="DoxX-like_oxidoreductase"/>
</dbReference>
<proteinExistence type="inferred from homology"/>
<evidence type="ECO:0000256" key="5">
    <source>
        <dbReference type="ARBA" id="ARBA00022989"/>
    </source>
</evidence>
<evidence type="ECO:0000256" key="2">
    <source>
        <dbReference type="ARBA" id="ARBA00006679"/>
    </source>
</evidence>
<dbReference type="AlphaFoldDB" id="A0AAE6WRH0"/>
<evidence type="ECO:0000313" key="9">
    <source>
        <dbReference type="Proteomes" id="UP000503505"/>
    </source>
</evidence>
<evidence type="ECO:0000313" key="8">
    <source>
        <dbReference type="EMBL" id="QIC66015.1"/>
    </source>
</evidence>
<keyword evidence="6 7" id="KW-0472">Membrane</keyword>
<comment type="similarity">
    <text evidence="2">Belongs to the DoxX family.</text>
</comment>
<organism evidence="8 9">
    <name type="scientific">Acinetobacter schindleri</name>
    <dbReference type="NCBI Taxonomy" id="108981"/>
    <lineage>
        <taxon>Bacteria</taxon>
        <taxon>Pseudomonadati</taxon>
        <taxon>Pseudomonadota</taxon>
        <taxon>Gammaproteobacteria</taxon>
        <taxon>Moraxellales</taxon>
        <taxon>Moraxellaceae</taxon>
        <taxon>Acinetobacter</taxon>
    </lineage>
</organism>
<feature type="transmembrane region" description="Helical" evidence="7">
    <location>
        <begin position="60"/>
        <end position="77"/>
    </location>
</feature>
<feature type="transmembrane region" description="Helical" evidence="7">
    <location>
        <begin position="113"/>
        <end position="132"/>
    </location>
</feature>
<dbReference type="GO" id="GO:0005886">
    <property type="term" value="C:plasma membrane"/>
    <property type="evidence" value="ECO:0007669"/>
    <property type="project" value="UniProtKB-SubCell"/>
</dbReference>
<sequence length="139" mass="14816">MLNPNRIIANLVAHPVLESVTFVSARALMAYIFIVAGWGKIAGYEATVGYMQAMGVPAELLPVTILLELGGGLAILFGLQTRVVAALLAGFSLVTAFLFHGMPEDAVNFMKNFAMAGGLLLLVLQGAGRFSLDHLIERQ</sequence>
<dbReference type="PANTHER" id="PTHR33452:SF1">
    <property type="entry name" value="INNER MEMBRANE PROTEIN YPHA-RELATED"/>
    <property type="match status" value="1"/>
</dbReference>
<evidence type="ECO:0000256" key="1">
    <source>
        <dbReference type="ARBA" id="ARBA00004651"/>
    </source>
</evidence>
<dbReference type="InterPro" id="IPR032808">
    <property type="entry name" value="DoxX"/>
</dbReference>
<dbReference type="RefSeq" id="WP_163170718.1">
    <property type="nucleotide sequence ID" value="NZ_CP044463.1"/>
</dbReference>
<dbReference type="PANTHER" id="PTHR33452">
    <property type="entry name" value="OXIDOREDUCTASE CATD-RELATED"/>
    <property type="match status" value="1"/>
</dbReference>
<keyword evidence="5 7" id="KW-1133">Transmembrane helix</keyword>
<evidence type="ECO:0000256" key="6">
    <source>
        <dbReference type="ARBA" id="ARBA00023136"/>
    </source>
</evidence>
<evidence type="ECO:0000256" key="4">
    <source>
        <dbReference type="ARBA" id="ARBA00022692"/>
    </source>
</evidence>
<evidence type="ECO:0000256" key="3">
    <source>
        <dbReference type="ARBA" id="ARBA00022475"/>
    </source>
</evidence>
<dbReference type="Proteomes" id="UP000503505">
    <property type="component" value="Chromosome"/>
</dbReference>
<gene>
    <name evidence="8" type="ORF">FSC10_00870</name>
</gene>
<feature type="transmembrane region" description="Helical" evidence="7">
    <location>
        <begin position="20"/>
        <end position="39"/>
    </location>
</feature>
<dbReference type="Pfam" id="PF07681">
    <property type="entry name" value="DoxX"/>
    <property type="match status" value="1"/>
</dbReference>
<evidence type="ECO:0000256" key="7">
    <source>
        <dbReference type="SAM" id="Phobius"/>
    </source>
</evidence>
<reference evidence="8 9" key="1">
    <citation type="submission" date="2019-09" db="EMBL/GenBank/DDBJ databases">
        <title>Non-baumannii Acinetobacter spp. carrying blaNDM-1 isolated in China.</title>
        <authorList>
            <person name="Cui C."/>
            <person name="Chen C."/>
            <person name="Sun J."/>
            <person name="Liu Y."/>
        </authorList>
    </citation>
    <scope>NUCLEOTIDE SEQUENCE [LARGE SCALE GENOMIC DNA]</scope>
    <source>
        <strain evidence="8 9">HZE23-1</strain>
    </source>
</reference>
<comment type="subcellular location">
    <subcellularLocation>
        <location evidence="1">Cell membrane</location>
        <topology evidence="1">Multi-pass membrane protein</topology>
    </subcellularLocation>
</comment>
<keyword evidence="4 7" id="KW-0812">Transmembrane</keyword>
<protein>
    <submittedName>
        <fullName evidence="8">DoxX family protein</fullName>
    </submittedName>
</protein>